<comment type="caution">
    <text evidence="2">The sequence shown here is derived from an EMBL/GenBank/DDBJ whole genome shotgun (WGS) entry which is preliminary data.</text>
</comment>
<sequence length="111" mass="12126">MMLVVTAAIYFFLLFLLFSPITTFPGRVITGRINQKGLFGRPVSGGQVRAITLGYILLGLVLWFTLALVPVTLFAARLNALVPPLVWFIAPMVLGLSIASYLNSRGSKERA</sequence>
<protein>
    <submittedName>
        <fullName evidence="2">Uncharacterized protein</fullName>
    </submittedName>
</protein>
<reference evidence="2 3" key="1">
    <citation type="submission" date="2023-04" db="EMBL/GenBank/DDBJ databases">
        <title>Lysobacter sp. strain UC isolated from soil sample.</title>
        <authorList>
            <person name="Choksket S."/>
            <person name="Harshvardhan F."/>
            <person name="Rana R."/>
            <person name="Patil P.B."/>
            <person name="Korpole S."/>
        </authorList>
    </citation>
    <scope>NUCLEOTIDE SEQUENCE [LARGE SCALE GENOMIC DNA]</scope>
    <source>
        <strain evidence="2 3">UC</strain>
    </source>
</reference>
<keyword evidence="1" id="KW-0812">Transmembrane</keyword>
<dbReference type="RefSeq" id="WP_309263348.1">
    <property type="nucleotide sequence ID" value="NZ_JARUHG010000005.1"/>
</dbReference>
<evidence type="ECO:0000313" key="2">
    <source>
        <dbReference type="EMBL" id="MDR0184219.1"/>
    </source>
</evidence>
<feature type="transmembrane region" description="Helical" evidence="1">
    <location>
        <begin position="85"/>
        <end position="102"/>
    </location>
</feature>
<dbReference type="EMBL" id="JARUHG010000005">
    <property type="protein sequence ID" value="MDR0184219.1"/>
    <property type="molecule type" value="Genomic_DNA"/>
</dbReference>
<gene>
    <name evidence="2" type="ORF">P8609_14740</name>
</gene>
<organism evidence="2 3">
    <name type="scientific">Lysobacter arvi</name>
    <dbReference type="NCBI Taxonomy" id="3038776"/>
    <lineage>
        <taxon>Bacteria</taxon>
        <taxon>Pseudomonadati</taxon>
        <taxon>Pseudomonadota</taxon>
        <taxon>Gammaproteobacteria</taxon>
        <taxon>Lysobacterales</taxon>
        <taxon>Lysobacteraceae</taxon>
        <taxon>Lysobacter</taxon>
    </lineage>
</organism>
<keyword evidence="3" id="KW-1185">Reference proteome</keyword>
<accession>A0ABU1CGY9</accession>
<name>A0ABU1CGY9_9GAMM</name>
<keyword evidence="1" id="KW-0472">Membrane</keyword>
<evidence type="ECO:0000313" key="3">
    <source>
        <dbReference type="Proteomes" id="UP001233535"/>
    </source>
</evidence>
<dbReference type="Proteomes" id="UP001233535">
    <property type="component" value="Unassembled WGS sequence"/>
</dbReference>
<keyword evidence="1" id="KW-1133">Transmembrane helix</keyword>
<evidence type="ECO:0000256" key="1">
    <source>
        <dbReference type="SAM" id="Phobius"/>
    </source>
</evidence>
<feature type="transmembrane region" description="Helical" evidence="1">
    <location>
        <begin position="50"/>
        <end position="73"/>
    </location>
</feature>
<proteinExistence type="predicted"/>